<dbReference type="Pfam" id="PF13641">
    <property type="entry name" value="Glyco_tranf_2_3"/>
    <property type="match status" value="1"/>
</dbReference>
<keyword evidence="6" id="KW-1185">Reference proteome</keyword>
<dbReference type="PANTHER" id="PTHR43630">
    <property type="entry name" value="POLY-BETA-1,6-N-ACETYL-D-GLUCOSAMINE SYNTHASE"/>
    <property type="match status" value="1"/>
</dbReference>
<dbReference type="EMBL" id="PDJG01000001">
    <property type="protein sequence ID" value="PFG34947.1"/>
    <property type="molecule type" value="Genomic_DNA"/>
</dbReference>
<keyword evidence="2" id="KW-0328">Glycosyltransferase</keyword>
<feature type="transmembrane region" description="Helical" evidence="4">
    <location>
        <begin position="307"/>
        <end position="335"/>
    </location>
</feature>
<keyword evidence="4" id="KW-1133">Transmembrane helix</keyword>
<dbReference type="Proteomes" id="UP000225548">
    <property type="component" value="Unassembled WGS sequence"/>
</dbReference>
<dbReference type="SUPFAM" id="SSF53448">
    <property type="entry name" value="Nucleotide-diphospho-sugar transferases"/>
    <property type="match status" value="1"/>
</dbReference>
<feature type="transmembrane region" description="Helical" evidence="4">
    <location>
        <begin position="7"/>
        <end position="28"/>
    </location>
</feature>
<dbReference type="CDD" id="cd06423">
    <property type="entry name" value="CESA_like"/>
    <property type="match status" value="1"/>
</dbReference>
<keyword evidence="3 5" id="KW-0808">Transferase</keyword>
<reference evidence="5 6" key="1">
    <citation type="submission" date="2017-10" db="EMBL/GenBank/DDBJ databases">
        <title>Sequencing the genomes of 1000 actinobacteria strains.</title>
        <authorList>
            <person name="Klenk H.-P."/>
        </authorList>
    </citation>
    <scope>NUCLEOTIDE SEQUENCE [LARGE SCALE GENOMIC DNA]</scope>
    <source>
        <strain evidence="5 6">DSM 18966</strain>
    </source>
</reference>
<dbReference type="GO" id="GO:0016757">
    <property type="term" value="F:glycosyltransferase activity"/>
    <property type="evidence" value="ECO:0007669"/>
    <property type="project" value="UniProtKB-KW"/>
</dbReference>
<sequence>MDTLETIVTWLCVVFVATGAVPVVAGAYQFLVIPFHGLRNHYGRTAPYFPRVAVVVPAWNEGAVIAASIDRLMRLEYPPESLRVYLVDDASTDDTPDVARAKEVEYPGRVVHLRREKGGEGKAHTLNHGLRTILADDWMQALLIMDADVIYQPDSLRLMTRHLADPEVGAVTAYITEGSDDPNYMTRFIGYEYIAAQAAARRAQNVMGAVACLAGGAQLHSRENLLAIGGEIDTTSLAEDTFTTLRTQIAGRRVVFEPHAIVLAEEPGTVGALWKQRLRWSRGNVQISRVFKHLWFRPRRQHNLGSIPFGLIWFAILLLPATMVLNTAGLVGLYLLDSDYARTAFQATWFLAGSTYVFLTAFTIMIDPATGRRAWREAVVFPGLVSLLVMTVAFAPEVIDTYAVGLLGFDPFTTTLWTLFVYSWISLSMVGAWIAKRVETTRLGRWLTPPLVYLVGYGPILCAITFDAYIKEYRGAAQVWDKTEKTGRVRTT</sequence>
<evidence type="ECO:0000313" key="5">
    <source>
        <dbReference type="EMBL" id="PFG34947.1"/>
    </source>
</evidence>
<dbReference type="InterPro" id="IPR029044">
    <property type="entry name" value="Nucleotide-diphossugar_trans"/>
</dbReference>
<dbReference type="PANTHER" id="PTHR43630:SF1">
    <property type="entry name" value="POLY-BETA-1,6-N-ACETYL-D-GLUCOSAMINE SYNTHASE"/>
    <property type="match status" value="1"/>
</dbReference>
<proteinExistence type="inferred from homology"/>
<evidence type="ECO:0000256" key="2">
    <source>
        <dbReference type="ARBA" id="ARBA00022676"/>
    </source>
</evidence>
<evidence type="ECO:0000256" key="3">
    <source>
        <dbReference type="ARBA" id="ARBA00022679"/>
    </source>
</evidence>
<gene>
    <name evidence="5" type="ORF">ATL42_2879</name>
</gene>
<feature type="transmembrane region" description="Helical" evidence="4">
    <location>
        <begin position="416"/>
        <end position="435"/>
    </location>
</feature>
<evidence type="ECO:0000256" key="4">
    <source>
        <dbReference type="SAM" id="Phobius"/>
    </source>
</evidence>
<feature type="transmembrane region" description="Helical" evidence="4">
    <location>
        <begin position="378"/>
        <end position="396"/>
    </location>
</feature>
<dbReference type="Gene3D" id="3.90.550.10">
    <property type="entry name" value="Spore Coat Polysaccharide Biosynthesis Protein SpsA, Chain A"/>
    <property type="match status" value="1"/>
</dbReference>
<name>A0A2A9E7A9_9MICO</name>
<feature type="transmembrane region" description="Helical" evidence="4">
    <location>
        <begin position="347"/>
        <end position="366"/>
    </location>
</feature>
<accession>A0A2A9E7A9</accession>
<comment type="similarity">
    <text evidence="1">Belongs to the glycosyltransferase 2 family.</text>
</comment>
<organism evidence="5 6">
    <name type="scientific">Sanguibacter antarcticus</name>
    <dbReference type="NCBI Taxonomy" id="372484"/>
    <lineage>
        <taxon>Bacteria</taxon>
        <taxon>Bacillati</taxon>
        <taxon>Actinomycetota</taxon>
        <taxon>Actinomycetes</taxon>
        <taxon>Micrococcales</taxon>
        <taxon>Sanguibacteraceae</taxon>
        <taxon>Sanguibacter</taxon>
    </lineage>
</organism>
<dbReference type="OrthoDB" id="9797391at2"/>
<evidence type="ECO:0000256" key="1">
    <source>
        <dbReference type="ARBA" id="ARBA00006739"/>
    </source>
</evidence>
<dbReference type="RefSeq" id="WP_098455900.1">
    <property type="nucleotide sequence ID" value="NZ_PDJG01000001.1"/>
</dbReference>
<keyword evidence="4" id="KW-0812">Transmembrane</keyword>
<feature type="transmembrane region" description="Helical" evidence="4">
    <location>
        <begin position="447"/>
        <end position="470"/>
    </location>
</feature>
<protein>
    <submittedName>
        <fullName evidence="5">Cellulose synthase/poly-beta-1,6-N-acetylglucosamine synthase-like glycosyltransferase</fullName>
    </submittedName>
</protein>
<keyword evidence="4" id="KW-0472">Membrane</keyword>
<evidence type="ECO:0000313" key="6">
    <source>
        <dbReference type="Proteomes" id="UP000225548"/>
    </source>
</evidence>
<dbReference type="AlphaFoldDB" id="A0A2A9E7A9"/>
<comment type="caution">
    <text evidence="5">The sequence shown here is derived from an EMBL/GenBank/DDBJ whole genome shotgun (WGS) entry which is preliminary data.</text>
</comment>